<dbReference type="PANTHER" id="PTHR34310:SF5">
    <property type="entry name" value="DUF427 DOMAIN PROTEIN (AFU_ORTHOLOGUE AFUA_3G02220)"/>
    <property type="match status" value="1"/>
</dbReference>
<feature type="domain" description="DUF427" evidence="1">
    <location>
        <begin position="3"/>
        <end position="80"/>
    </location>
</feature>
<dbReference type="InterPro" id="IPR007361">
    <property type="entry name" value="DUF427"/>
</dbReference>
<reference evidence="2" key="2">
    <citation type="journal article" date="2021" name="Microbiome">
        <title>Successional dynamics and alternative stable states in a saline activated sludge microbial community over 9 years.</title>
        <authorList>
            <person name="Wang Y."/>
            <person name="Ye J."/>
            <person name="Ju F."/>
            <person name="Liu L."/>
            <person name="Boyd J.A."/>
            <person name="Deng Y."/>
            <person name="Parks D.H."/>
            <person name="Jiang X."/>
            <person name="Yin X."/>
            <person name="Woodcroft B.J."/>
            <person name="Tyson G.W."/>
            <person name="Hugenholtz P."/>
            <person name="Polz M.F."/>
            <person name="Zhang T."/>
        </authorList>
    </citation>
    <scope>NUCLEOTIDE SEQUENCE</scope>
    <source>
        <strain evidence="2">HKST-UBA14</strain>
    </source>
</reference>
<comment type="caution">
    <text evidence="2">The sequence shown here is derived from an EMBL/GenBank/DDBJ whole genome shotgun (WGS) entry which is preliminary data.</text>
</comment>
<dbReference type="InterPro" id="IPR038694">
    <property type="entry name" value="DUF427_sf"/>
</dbReference>
<dbReference type="Gene3D" id="2.170.150.40">
    <property type="entry name" value="Domain of unknown function (DUF427)"/>
    <property type="match status" value="1"/>
</dbReference>
<evidence type="ECO:0000313" key="3">
    <source>
        <dbReference type="Proteomes" id="UP000783287"/>
    </source>
</evidence>
<accession>A0A955RIY6</accession>
<reference evidence="2" key="1">
    <citation type="submission" date="2020-04" db="EMBL/GenBank/DDBJ databases">
        <authorList>
            <person name="Zhang T."/>
        </authorList>
    </citation>
    <scope>NUCLEOTIDE SEQUENCE</scope>
    <source>
        <strain evidence="2">HKST-UBA14</strain>
    </source>
</reference>
<gene>
    <name evidence="2" type="ORF">KC909_02675</name>
</gene>
<dbReference type="EMBL" id="JAGQLK010000044">
    <property type="protein sequence ID" value="MCA9383247.1"/>
    <property type="molecule type" value="Genomic_DNA"/>
</dbReference>
<evidence type="ECO:0000259" key="1">
    <source>
        <dbReference type="Pfam" id="PF04248"/>
    </source>
</evidence>
<proteinExistence type="predicted"/>
<dbReference type="AlphaFoldDB" id="A0A955RIY6"/>
<evidence type="ECO:0000313" key="2">
    <source>
        <dbReference type="EMBL" id="MCA9383247.1"/>
    </source>
</evidence>
<organism evidence="2 3">
    <name type="scientific">Candidatus Dojkabacteria bacterium</name>
    <dbReference type="NCBI Taxonomy" id="2099670"/>
    <lineage>
        <taxon>Bacteria</taxon>
        <taxon>Candidatus Dojkabacteria</taxon>
    </lineage>
</organism>
<name>A0A955RIY6_9BACT</name>
<dbReference type="Pfam" id="PF04248">
    <property type="entry name" value="NTP_transf_9"/>
    <property type="match status" value="1"/>
</dbReference>
<dbReference type="PANTHER" id="PTHR34310">
    <property type="entry name" value="DUF427 DOMAIN PROTEIN (AFU_ORTHOLOGUE AFUA_3G02220)"/>
    <property type="match status" value="1"/>
</dbReference>
<sequence length="105" mass="11777">MAKAIWNGQVIAESEETIIIEGNVYFPPSSINKEFFTDSETTSQCMWKGTASYYNIEVDGESNKDAAWYYAEPKEGSEELVAKQNDGNGAFANYIAFWKGVKIQN</sequence>
<protein>
    <submittedName>
        <fullName evidence="2">DUF427 domain-containing protein</fullName>
    </submittedName>
</protein>
<dbReference type="Proteomes" id="UP000783287">
    <property type="component" value="Unassembled WGS sequence"/>
</dbReference>